<dbReference type="GO" id="GO:0022857">
    <property type="term" value="F:transmembrane transporter activity"/>
    <property type="evidence" value="ECO:0007669"/>
    <property type="project" value="InterPro"/>
</dbReference>
<dbReference type="PANTHER" id="PTHR45649:SF10">
    <property type="entry name" value="AMINO ACID TRANSPORTER (EUROFUNG)"/>
    <property type="match status" value="1"/>
</dbReference>
<feature type="transmembrane region" description="Helical" evidence="6">
    <location>
        <begin position="59"/>
        <end position="82"/>
    </location>
</feature>
<evidence type="ECO:0000256" key="6">
    <source>
        <dbReference type="SAM" id="Phobius"/>
    </source>
</evidence>
<feature type="transmembrane region" description="Helical" evidence="6">
    <location>
        <begin position="31"/>
        <end position="53"/>
    </location>
</feature>
<dbReference type="PANTHER" id="PTHR45649">
    <property type="entry name" value="AMINO-ACID PERMEASE BAT1"/>
    <property type="match status" value="1"/>
</dbReference>
<dbReference type="GeneID" id="66979813"/>
<dbReference type="PIRSF" id="PIRSF006060">
    <property type="entry name" value="AA_transporter"/>
    <property type="match status" value="1"/>
</dbReference>
<dbReference type="RefSeq" id="XP_043133976.1">
    <property type="nucleotide sequence ID" value="XM_043285267.1"/>
</dbReference>
<evidence type="ECO:0000313" key="7">
    <source>
        <dbReference type="EMBL" id="BCR85454.1"/>
    </source>
</evidence>
<dbReference type="Proteomes" id="UP000637239">
    <property type="component" value="Chromosome 2"/>
</dbReference>
<organism evidence="7 8">
    <name type="scientific">Aspergillus chevalieri</name>
    <name type="common">Eurotium chevalieri</name>
    <dbReference type="NCBI Taxonomy" id="182096"/>
    <lineage>
        <taxon>Eukaryota</taxon>
        <taxon>Fungi</taxon>
        <taxon>Dikarya</taxon>
        <taxon>Ascomycota</taxon>
        <taxon>Pezizomycotina</taxon>
        <taxon>Eurotiomycetes</taxon>
        <taxon>Eurotiomycetidae</taxon>
        <taxon>Eurotiales</taxon>
        <taxon>Aspergillaceae</taxon>
        <taxon>Aspergillus</taxon>
        <taxon>Aspergillus subgen. Aspergillus</taxon>
    </lineage>
</organism>
<dbReference type="GO" id="GO:0016020">
    <property type="term" value="C:membrane"/>
    <property type="evidence" value="ECO:0007669"/>
    <property type="project" value="UniProtKB-SubCell"/>
</dbReference>
<proteinExistence type="predicted"/>
<feature type="transmembrane region" description="Helical" evidence="6">
    <location>
        <begin position="467"/>
        <end position="486"/>
    </location>
</feature>
<keyword evidence="8" id="KW-1185">Reference proteome</keyword>
<keyword evidence="3 6" id="KW-0812">Transmembrane</keyword>
<feature type="transmembrane region" description="Helical" evidence="6">
    <location>
        <begin position="225"/>
        <end position="244"/>
    </location>
</feature>
<feature type="transmembrane region" description="Helical" evidence="6">
    <location>
        <begin position="319"/>
        <end position="338"/>
    </location>
</feature>
<dbReference type="InterPro" id="IPR002293">
    <property type="entry name" value="AA/rel_permease1"/>
</dbReference>
<evidence type="ECO:0000256" key="5">
    <source>
        <dbReference type="ARBA" id="ARBA00023136"/>
    </source>
</evidence>
<name>A0A7R7VIV9_ASPCH</name>
<dbReference type="AlphaFoldDB" id="A0A7R7VIV9"/>
<sequence>MPQASDSDTLLLARIGYKQELRREFSKYSTISYAISILGVLGSVPATFGAPLASGGPATAVWCWFLGSCMAMCIGSSVAELVSAYPTAGGMYFVTKYVVPEEKVPVFSWVQGWCNLLGQTAGVSSVAYTVSQMVLAGVSMRSDLVNGRYSYEPTALQTVILSIVLLCVLGVISSLTTKTLHRIILWFAPINISATIAICFILIYGTPDKQPASWVFTYFTDGSGWGSKICSFFLGFLSVAWTMTDYDGTTHMSEETHNAASLGPLAIQTAVLVSGAMGWMLTVCLCFCVTDLNDILNTPTGLPAAQIFLNVGGKTGGTIMWGLATLVQFFTGCSAMLADTRMAYAFARDDALPFSSHLSKVHPKTHTPLNAVWFVVFFSIALNTIAIGSTQTATAIFSITAPALDLSYVSVIFAHQFYRDQVKFVAGPFSLGRWGKVVNGVSVGWVVGISAVLFLPPRMPVTGANMNYGICVGAFIAAFALIWWRVSARGKYTGPRANDYSRVDGDEYGNIDDDLEQ</sequence>
<dbReference type="Gene3D" id="1.20.1740.10">
    <property type="entry name" value="Amino acid/polyamine transporter I"/>
    <property type="match status" value="1"/>
</dbReference>
<keyword evidence="4 6" id="KW-1133">Transmembrane helix</keyword>
<dbReference type="EMBL" id="AP024417">
    <property type="protein sequence ID" value="BCR85454.1"/>
    <property type="molecule type" value="Genomic_DNA"/>
</dbReference>
<reference evidence="7" key="2">
    <citation type="submission" date="2021-02" db="EMBL/GenBank/DDBJ databases">
        <title>Aspergillus chevalieri M1 genome sequence.</title>
        <authorList>
            <person name="Kadooka C."/>
            <person name="Mori K."/>
            <person name="Futagami T."/>
        </authorList>
    </citation>
    <scope>NUCLEOTIDE SEQUENCE</scope>
    <source>
        <strain evidence="7">M1</strain>
    </source>
</reference>
<feature type="transmembrane region" description="Helical" evidence="6">
    <location>
        <begin position="437"/>
        <end position="455"/>
    </location>
</feature>
<keyword evidence="2" id="KW-0813">Transport</keyword>
<feature type="transmembrane region" description="Helical" evidence="6">
    <location>
        <begin position="369"/>
        <end position="389"/>
    </location>
</feature>
<feature type="transmembrane region" description="Helical" evidence="6">
    <location>
        <begin position="395"/>
        <end position="417"/>
    </location>
</feature>
<evidence type="ECO:0000256" key="4">
    <source>
        <dbReference type="ARBA" id="ARBA00022989"/>
    </source>
</evidence>
<dbReference type="Pfam" id="PF13520">
    <property type="entry name" value="AA_permease_2"/>
    <property type="match status" value="1"/>
</dbReference>
<dbReference type="PROSITE" id="PS00218">
    <property type="entry name" value="AMINO_ACID_PERMEASE_1"/>
    <property type="match status" value="1"/>
</dbReference>
<dbReference type="KEGG" id="ache:ACHE_20912A"/>
<feature type="transmembrane region" description="Helical" evidence="6">
    <location>
        <begin position="155"/>
        <end position="176"/>
    </location>
</feature>
<feature type="transmembrane region" description="Helical" evidence="6">
    <location>
        <begin position="265"/>
        <end position="292"/>
    </location>
</feature>
<dbReference type="InterPro" id="IPR004840">
    <property type="entry name" value="Amino_acid_permease_CS"/>
</dbReference>
<dbReference type="GO" id="GO:0006865">
    <property type="term" value="P:amino acid transport"/>
    <property type="evidence" value="ECO:0007669"/>
    <property type="project" value="InterPro"/>
</dbReference>
<protein>
    <recommendedName>
        <fullName evidence="9">Amino acid permease</fullName>
    </recommendedName>
</protein>
<keyword evidence="5 6" id="KW-0472">Membrane</keyword>
<evidence type="ECO:0000256" key="2">
    <source>
        <dbReference type="ARBA" id="ARBA00022448"/>
    </source>
</evidence>
<evidence type="ECO:0000256" key="1">
    <source>
        <dbReference type="ARBA" id="ARBA00004141"/>
    </source>
</evidence>
<accession>A0A7R7VIV9</accession>
<reference evidence="7" key="1">
    <citation type="submission" date="2021-01" db="EMBL/GenBank/DDBJ databases">
        <authorList>
            <consortium name="Aspergillus chevalieri M1 genome sequencing consortium"/>
            <person name="Kazuki M."/>
            <person name="Futagami T."/>
        </authorList>
    </citation>
    <scope>NUCLEOTIDE SEQUENCE</scope>
    <source>
        <strain evidence="7">M1</strain>
    </source>
</reference>
<comment type="subcellular location">
    <subcellularLocation>
        <location evidence="1">Membrane</location>
        <topology evidence="1">Multi-pass membrane protein</topology>
    </subcellularLocation>
</comment>
<gene>
    <name evidence="7" type="ORF">ACHE_20912A</name>
</gene>
<evidence type="ECO:0000313" key="8">
    <source>
        <dbReference type="Proteomes" id="UP000637239"/>
    </source>
</evidence>
<evidence type="ECO:0008006" key="9">
    <source>
        <dbReference type="Google" id="ProtNLM"/>
    </source>
</evidence>
<feature type="transmembrane region" description="Helical" evidence="6">
    <location>
        <begin position="183"/>
        <end position="205"/>
    </location>
</feature>
<evidence type="ECO:0000256" key="3">
    <source>
        <dbReference type="ARBA" id="ARBA00022692"/>
    </source>
</evidence>